<proteinExistence type="predicted"/>
<gene>
    <name evidence="1" type="ORF">CANVERA_P4530</name>
</gene>
<dbReference type="EMBL" id="CANTUO010000005">
    <property type="protein sequence ID" value="CAI5760018.1"/>
    <property type="molecule type" value="Genomic_DNA"/>
</dbReference>
<dbReference type="AlphaFoldDB" id="A0A9W4TYZ1"/>
<name>A0A9W4TYZ1_9ASCO</name>
<protein>
    <submittedName>
        <fullName evidence="1">Uncharacterized protein</fullName>
    </submittedName>
</protein>
<organism evidence="1 2">
    <name type="scientific">Candida verbasci</name>
    <dbReference type="NCBI Taxonomy" id="1227364"/>
    <lineage>
        <taxon>Eukaryota</taxon>
        <taxon>Fungi</taxon>
        <taxon>Dikarya</taxon>
        <taxon>Ascomycota</taxon>
        <taxon>Saccharomycotina</taxon>
        <taxon>Pichiomycetes</taxon>
        <taxon>Debaryomycetaceae</taxon>
        <taxon>Candida/Lodderomyces clade</taxon>
        <taxon>Candida</taxon>
    </lineage>
</organism>
<sequence>MNPDIHSITERMIDSRNILLYSLLGSLKDLKEISSTATNEYSILPSVTFELIMQSRFLGNLDSLRRMSIKARIPVVFPNLKSIRLTFNEIRNSTLHEMVKSVITKLETNIAKLNIDINAGIGNSGKKDDAEVKFTSILLKL</sequence>
<accession>A0A9W4TYZ1</accession>
<evidence type="ECO:0000313" key="2">
    <source>
        <dbReference type="Proteomes" id="UP001152885"/>
    </source>
</evidence>
<reference evidence="1" key="1">
    <citation type="submission" date="2022-12" db="EMBL/GenBank/DDBJ databases">
        <authorList>
            <person name="Brejova B."/>
        </authorList>
    </citation>
    <scope>NUCLEOTIDE SEQUENCE</scope>
</reference>
<keyword evidence="2" id="KW-1185">Reference proteome</keyword>
<evidence type="ECO:0000313" key="1">
    <source>
        <dbReference type="EMBL" id="CAI5760018.1"/>
    </source>
</evidence>
<dbReference type="Proteomes" id="UP001152885">
    <property type="component" value="Unassembled WGS sequence"/>
</dbReference>
<comment type="caution">
    <text evidence="1">The sequence shown here is derived from an EMBL/GenBank/DDBJ whole genome shotgun (WGS) entry which is preliminary data.</text>
</comment>